<comment type="caution">
    <text evidence="1">The sequence shown here is derived from an EMBL/GenBank/DDBJ whole genome shotgun (WGS) entry which is preliminary data.</text>
</comment>
<accession>K2GKS6</accession>
<protein>
    <submittedName>
        <fullName evidence="1">Uncharacterized protein</fullName>
    </submittedName>
</protein>
<dbReference type="OrthoDB" id="5174394at2"/>
<dbReference type="STRING" id="1231392.OCGS_2513"/>
<reference evidence="1 2" key="1">
    <citation type="journal article" date="2012" name="J. Bacteriol.">
        <title>Draft Genome Sequence of Oceaniovalibus guishaninsula JLT2003T.</title>
        <authorList>
            <person name="Tang K."/>
            <person name="Liu K."/>
            <person name="Jiao N."/>
        </authorList>
    </citation>
    <scope>NUCLEOTIDE SEQUENCE [LARGE SCALE GENOMIC DNA]</scope>
    <source>
        <strain evidence="1 2">JLT2003</strain>
    </source>
</reference>
<dbReference type="RefSeq" id="WP_007427665.1">
    <property type="nucleotide sequence ID" value="NZ_AMGO01000061.1"/>
</dbReference>
<proteinExistence type="predicted"/>
<name>K2GKS6_9RHOB</name>
<dbReference type="eggNOG" id="COG0823">
    <property type="taxonomic scope" value="Bacteria"/>
</dbReference>
<dbReference type="AlphaFoldDB" id="K2GKS6"/>
<gene>
    <name evidence="1" type="ORF">OCGS_2513</name>
</gene>
<evidence type="ECO:0000313" key="2">
    <source>
        <dbReference type="Proteomes" id="UP000006765"/>
    </source>
</evidence>
<evidence type="ECO:0000313" key="1">
    <source>
        <dbReference type="EMBL" id="EKE43381.1"/>
    </source>
</evidence>
<dbReference type="Proteomes" id="UP000006765">
    <property type="component" value="Unassembled WGS sequence"/>
</dbReference>
<keyword evidence="2" id="KW-1185">Reference proteome</keyword>
<dbReference type="EMBL" id="AMGO01000061">
    <property type="protein sequence ID" value="EKE43381.1"/>
    <property type="molecule type" value="Genomic_DNA"/>
</dbReference>
<sequence length="393" mass="43466">MTGWRLTQLTFGSDEGRFHSHSYYDIPVFDGTGTRIAGFRTAFTGRHPTPGDSVEVGLADAGRPGDWHPLAATTAWSWQQGPMAQWVPGRDALVWNDREGDRFVARLHDTGTGTTATLPRPVYALTPDGRAGLSVNMARLNALRPGYGYATDTPPPLPRIPDDDGVWSVPLDGSAPRLILPLARAVAFLRTRLALRERLRHRLDRYRYWFNHVKIAPGGDRFTLKLRWRKPQGGWNGRMGVSLTCAIDGTGLRLLGRATSHVLWLDDDRLYYYDEGAGDMPLVADAAPEGRRIGTIPGIDANVHMRHLPPRIGPGGTPETAVFDTPYREDVDLFQTAWNGGDRTLIASFAGHVPPRGPFRCDLHPVPDASGQRLVVTSMQDGGRQIYLLERDP</sequence>
<organism evidence="1 2">
    <name type="scientific">Oceaniovalibus guishaninsula JLT2003</name>
    <dbReference type="NCBI Taxonomy" id="1231392"/>
    <lineage>
        <taxon>Bacteria</taxon>
        <taxon>Pseudomonadati</taxon>
        <taxon>Pseudomonadota</taxon>
        <taxon>Alphaproteobacteria</taxon>
        <taxon>Rhodobacterales</taxon>
        <taxon>Roseobacteraceae</taxon>
        <taxon>Oceaniovalibus</taxon>
    </lineage>
</organism>